<gene>
    <name evidence="3" type="ORF">HMPREF0446_00102</name>
</gene>
<keyword evidence="2" id="KW-0472">Membrane</keyword>
<protein>
    <recommendedName>
        <fullName evidence="5">Prepilin-type N-terminal cleavage/methylation domain-containing protein</fullName>
    </recommendedName>
</protein>
<feature type="transmembrane region" description="Helical" evidence="2">
    <location>
        <begin position="12"/>
        <end position="35"/>
    </location>
</feature>
<reference evidence="3" key="2">
    <citation type="submission" date="2011-10" db="EMBL/GenBank/DDBJ databases">
        <title>The Genome Sequence of Granulicatella elegans ATCC 700633.</title>
        <authorList>
            <consortium name="The Broad Institute Genome Sequencing Platform"/>
            <consortium name="The Broad Institute Genome Sequencing Center for Infectious Disease"/>
            <person name="Earl A."/>
            <person name="Ward D."/>
            <person name="Feldgarden M."/>
            <person name="Gevers D."/>
            <person name="Sibley C.D."/>
            <person name="Field T.R."/>
            <person name="Grinwis M."/>
            <person name="Eshaghurshan C.S."/>
            <person name="Surette M.G."/>
            <person name="Young S.K."/>
            <person name="Zeng Q."/>
            <person name="Gargeya S."/>
            <person name="Fitzgerald M."/>
            <person name="Haas B."/>
            <person name="Abouelleil A."/>
            <person name="Alvarado L."/>
            <person name="Arachchi H.M."/>
            <person name="Berlin A."/>
            <person name="Brown A."/>
            <person name="Chapman S.B."/>
            <person name="Chen Z."/>
            <person name="Dunbar C."/>
            <person name="Freedman E."/>
            <person name="Gearin G."/>
            <person name="Goldberg J."/>
            <person name="Griggs A."/>
            <person name="Gujja S."/>
            <person name="Heiman D."/>
            <person name="Howarth C."/>
            <person name="Larson L."/>
            <person name="Lui A."/>
            <person name="MacDonald P.J.P."/>
            <person name="Montmayeur A."/>
            <person name="Murphy C."/>
            <person name="Neiman D."/>
            <person name="Pearson M."/>
            <person name="Priest M."/>
            <person name="Roberts A."/>
            <person name="Saif S."/>
            <person name="Shea T."/>
            <person name="Shenoy N."/>
            <person name="Sisk P."/>
            <person name="Stolte C."/>
            <person name="Sykes S."/>
            <person name="Wortman J."/>
            <person name="Nusbaum C."/>
            <person name="Birren B."/>
        </authorList>
    </citation>
    <scope>NUCLEOTIDE SEQUENCE [LARGE SCALE GENOMIC DNA]</scope>
    <source>
        <strain evidence="3">ATCC 700633</strain>
    </source>
</reference>
<evidence type="ECO:0000313" key="4">
    <source>
        <dbReference type="Proteomes" id="UP000002939"/>
    </source>
</evidence>
<dbReference type="AlphaFoldDB" id="D0BJG7"/>
<dbReference type="Proteomes" id="UP000002939">
    <property type="component" value="Unassembled WGS sequence"/>
</dbReference>
<name>D0BJG7_9LACT</name>
<dbReference type="STRING" id="626369.HMPREF0446_00102"/>
<evidence type="ECO:0000256" key="2">
    <source>
        <dbReference type="SAM" id="Phobius"/>
    </source>
</evidence>
<sequence length="191" mass="22219">MKEWIQRKKSAFLLIEQLMALAIFAVSILLISGVYQVLLKVQNKLEVPNYIEWHLMTTQIDTHLQGYAKNNNPELIEFVNQRTVKEGNYEVRAKPDDENVKTILWISKDKGYHPLLIGYEKMFLHSEKAGVRLKGILRNNEKFETYFIPGNRVISLEKEVIQKEESTSSKEGHKKEDSHDKKSNKTSKDKS</sequence>
<reference evidence="3" key="1">
    <citation type="submission" date="2009-09" db="EMBL/GenBank/DDBJ databases">
        <authorList>
            <consortium name="The Broad Institute Genome Sequencing Platform"/>
            <person name="Ward D."/>
            <person name="Feldgarden M."/>
            <person name="Earl A."/>
            <person name="Young S.K."/>
            <person name="Zeng Q."/>
            <person name="Koehrsen M."/>
            <person name="Alvarado L."/>
            <person name="Berlin A."/>
            <person name="Bochicchio J."/>
            <person name="Borenstein D."/>
            <person name="Chapman S.B."/>
            <person name="Chen Z."/>
            <person name="Engels R."/>
            <person name="Freedman E."/>
            <person name="Gellesch M."/>
            <person name="Goldberg J."/>
            <person name="Griggs A."/>
            <person name="Gujja S."/>
            <person name="Heilman E."/>
            <person name="Heiman D."/>
            <person name="Hepburn T."/>
            <person name="Howarth C."/>
            <person name="Jen D."/>
            <person name="Larson L."/>
            <person name="Lewis B."/>
            <person name="Mehta T."/>
            <person name="Park D."/>
            <person name="Pearson M."/>
            <person name="Roberts A."/>
            <person name="Saif S."/>
            <person name="Shea T."/>
            <person name="Shenoy N."/>
            <person name="Sisk P."/>
            <person name="Stolte C."/>
            <person name="Sykes S."/>
            <person name="Thomson T."/>
            <person name="Walk T."/>
            <person name="White J."/>
            <person name="Yandava C."/>
            <person name="Sibley C.D."/>
            <person name="Field T.R."/>
            <person name="Grinwis M."/>
            <person name="Eshaghurshan C.S."/>
            <person name="Surette M.G."/>
            <person name="Haas B."/>
            <person name="Nusbaum C."/>
            <person name="Birren B."/>
        </authorList>
    </citation>
    <scope>NUCLEOTIDE SEQUENCE [LARGE SCALE GENOMIC DNA]</scope>
    <source>
        <strain evidence="3">ATCC 700633</strain>
    </source>
</reference>
<evidence type="ECO:0008006" key="5">
    <source>
        <dbReference type="Google" id="ProtNLM"/>
    </source>
</evidence>
<evidence type="ECO:0000256" key="1">
    <source>
        <dbReference type="SAM" id="MobiDB-lite"/>
    </source>
</evidence>
<evidence type="ECO:0000313" key="3">
    <source>
        <dbReference type="EMBL" id="EEW93220.1"/>
    </source>
</evidence>
<keyword evidence="4" id="KW-1185">Reference proteome</keyword>
<organism evidence="3 4">
    <name type="scientific">Granulicatella elegans ATCC 700633</name>
    <dbReference type="NCBI Taxonomy" id="626369"/>
    <lineage>
        <taxon>Bacteria</taxon>
        <taxon>Bacillati</taxon>
        <taxon>Bacillota</taxon>
        <taxon>Bacilli</taxon>
        <taxon>Lactobacillales</taxon>
        <taxon>Carnobacteriaceae</taxon>
        <taxon>Granulicatella</taxon>
    </lineage>
</organism>
<comment type="caution">
    <text evidence="3">The sequence shown here is derived from an EMBL/GenBank/DDBJ whole genome shotgun (WGS) entry which is preliminary data.</text>
</comment>
<keyword evidence="2" id="KW-1133">Transmembrane helix</keyword>
<accession>D0BJG7</accession>
<proteinExistence type="predicted"/>
<dbReference type="RefSeq" id="WP_006702375.1">
    <property type="nucleotide sequence ID" value="NZ_KI391971.1"/>
</dbReference>
<dbReference type="OrthoDB" id="9127144at2"/>
<dbReference type="HOGENOM" id="CLU_1419690_0_0_9"/>
<keyword evidence="2" id="KW-0812">Transmembrane</keyword>
<dbReference type="EMBL" id="ACRF02000016">
    <property type="protein sequence ID" value="EEW93220.1"/>
    <property type="molecule type" value="Genomic_DNA"/>
</dbReference>
<feature type="region of interest" description="Disordered" evidence="1">
    <location>
        <begin position="161"/>
        <end position="191"/>
    </location>
</feature>